<evidence type="ECO:0000313" key="2">
    <source>
        <dbReference type="Proteomes" id="UP000005566"/>
    </source>
</evidence>
<dbReference type="OrthoDB" id="9819476at2"/>
<evidence type="ECO:0000313" key="1">
    <source>
        <dbReference type="EMBL" id="EIA08690.1"/>
    </source>
</evidence>
<comment type="caution">
    <text evidence="1">The sequence shown here is derived from an EMBL/GenBank/DDBJ whole genome shotgun (WGS) entry which is preliminary data.</text>
</comment>
<name>H7FSZ3_FLAFP</name>
<protein>
    <submittedName>
        <fullName evidence="1">Uncharacterized protein</fullName>
    </submittedName>
</protein>
<sequence length="283" mass="32722">MLESIFESIVDAGKNIITLGGYGKLEDEKKEFEILKNTYTHISSSFFDLYKDRLEAYTNLEYERLEAHRNFAIAKNLLKKFKNVGNNQNLKTNDNLTSVEIKKFQQEKFNYEVSFNKNLEEITNTFSSSIEKSLKRNKGKNIKDFSKDQFLLEAGVVAIETLFESFSQAINYNGEIQKQRKQIQREKQHVINTIDKLFANAEIVYAETLRIIEVGKVLNINNQVFTKKYSEINKFVISQSIFKQFWNEIASKKITPTADVNLKIAQLMNICAGYNKTDKGTSI</sequence>
<dbReference type="Proteomes" id="UP000005566">
    <property type="component" value="Unassembled WGS sequence"/>
</dbReference>
<dbReference type="RefSeq" id="WP_007138589.1">
    <property type="nucleotide sequence ID" value="NZ_AHKF01000018.1"/>
</dbReference>
<accession>H7FSZ3</accession>
<gene>
    <name evidence="1" type="ORF">HJ01_02412</name>
</gene>
<dbReference type="STRING" id="1086011.HJ01_02412"/>
<organism evidence="1 2">
    <name type="scientific">Flavobacterium frigoris (strain PS1)</name>
    <dbReference type="NCBI Taxonomy" id="1086011"/>
    <lineage>
        <taxon>Bacteria</taxon>
        <taxon>Pseudomonadati</taxon>
        <taxon>Bacteroidota</taxon>
        <taxon>Flavobacteriia</taxon>
        <taxon>Flavobacteriales</taxon>
        <taxon>Flavobacteriaceae</taxon>
        <taxon>Flavobacterium</taxon>
    </lineage>
</organism>
<keyword evidence="2" id="KW-1185">Reference proteome</keyword>
<reference evidence="1 2" key="1">
    <citation type="journal article" date="2014" name="Acta Crystallogr. D">
        <title>Structure-based characterization and antifreeze properties of a hyperactive ice-binding protein from the Antarctic bacterium Flavobacterium frigoris PS1.</title>
        <authorList>
            <person name="Do H."/>
            <person name="Kim S.J."/>
            <person name="Kim H.J."/>
            <person name="Lee J.H."/>
        </authorList>
    </citation>
    <scope>NUCLEOTIDE SEQUENCE [LARGE SCALE GENOMIC DNA]</scope>
    <source>
        <strain evidence="1 2">PS1</strain>
    </source>
</reference>
<dbReference type="AlphaFoldDB" id="H7FSZ3"/>
<dbReference type="PATRIC" id="fig|1086011.3.peg.2361"/>
<proteinExistence type="predicted"/>
<dbReference type="eggNOG" id="ENOG5030ZAY">
    <property type="taxonomic scope" value="Bacteria"/>
</dbReference>
<dbReference type="EMBL" id="AHKF01000018">
    <property type="protein sequence ID" value="EIA08690.1"/>
    <property type="molecule type" value="Genomic_DNA"/>
</dbReference>